<dbReference type="Gene3D" id="3.40.710.10">
    <property type="entry name" value="DD-peptidase/beta-lactamase superfamily"/>
    <property type="match status" value="1"/>
</dbReference>
<dbReference type="Proteomes" id="UP001595636">
    <property type="component" value="Unassembled WGS sequence"/>
</dbReference>
<evidence type="ECO:0000256" key="3">
    <source>
        <dbReference type="SAM" id="SignalP"/>
    </source>
</evidence>
<dbReference type="SUPFAM" id="SSF56601">
    <property type="entry name" value="beta-lactamase/transpeptidase-like"/>
    <property type="match status" value="1"/>
</dbReference>
<evidence type="ECO:0000313" key="4">
    <source>
        <dbReference type="EMBL" id="MFC3626177.1"/>
    </source>
</evidence>
<dbReference type="GO" id="GO:0009002">
    <property type="term" value="F:serine-type D-Ala-D-Ala carboxypeptidase activity"/>
    <property type="evidence" value="ECO:0007669"/>
    <property type="project" value="UniProtKB-EC"/>
</dbReference>
<name>A0ABV7TTU7_9NEIS</name>
<evidence type="ECO:0000313" key="5">
    <source>
        <dbReference type="Proteomes" id="UP001595636"/>
    </source>
</evidence>
<dbReference type="PANTHER" id="PTHR30023">
    <property type="entry name" value="D-ALANYL-D-ALANINE CARBOXYPEPTIDASE"/>
    <property type="match status" value="1"/>
</dbReference>
<dbReference type="Gene3D" id="3.50.80.20">
    <property type="entry name" value="D-Ala-D-Ala carboxypeptidase C, peptidase S13"/>
    <property type="match status" value="1"/>
</dbReference>
<dbReference type="EMBL" id="JBHRYH010000018">
    <property type="protein sequence ID" value="MFC3626177.1"/>
    <property type="molecule type" value="Genomic_DNA"/>
</dbReference>
<dbReference type="InterPro" id="IPR000667">
    <property type="entry name" value="Peptidase_S13"/>
</dbReference>
<comment type="caution">
    <text evidence="4">The sequence shown here is derived from an EMBL/GenBank/DDBJ whole genome shotgun (WGS) entry which is preliminary data.</text>
</comment>
<accession>A0ABV7TTU7</accession>
<keyword evidence="4" id="KW-0645">Protease</keyword>
<dbReference type="InterPro" id="IPR012338">
    <property type="entry name" value="Beta-lactam/transpept-like"/>
</dbReference>
<evidence type="ECO:0000256" key="1">
    <source>
        <dbReference type="ARBA" id="ARBA00006096"/>
    </source>
</evidence>
<dbReference type="Pfam" id="PF02113">
    <property type="entry name" value="Peptidase_S13"/>
    <property type="match status" value="1"/>
</dbReference>
<dbReference type="PRINTS" id="PR00922">
    <property type="entry name" value="DADACBPTASE3"/>
</dbReference>
<gene>
    <name evidence="4" type="primary">dacB</name>
    <name evidence="4" type="ORF">ACFOKJ_08530</name>
</gene>
<proteinExistence type="inferred from homology"/>
<organism evidence="4 5">
    <name type="scientific">Vogesella amnigena</name>
    <dbReference type="NCBI Taxonomy" id="1507449"/>
    <lineage>
        <taxon>Bacteria</taxon>
        <taxon>Pseudomonadati</taxon>
        <taxon>Pseudomonadota</taxon>
        <taxon>Betaproteobacteria</taxon>
        <taxon>Neisseriales</taxon>
        <taxon>Chromobacteriaceae</taxon>
        <taxon>Vogesella</taxon>
    </lineage>
</organism>
<evidence type="ECO:0000256" key="2">
    <source>
        <dbReference type="ARBA" id="ARBA00022801"/>
    </source>
</evidence>
<protein>
    <submittedName>
        <fullName evidence="4">D-alanyl-D-alanine carboxypeptidase/D-alanyl-D-alanine-endopeptidase</fullName>
        <ecNumber evidence="4">3.4.16.4</ecNumber>
    </submittedName>
</protein>
<dbReference type="PANTHER" id="PTHR30023:SF0">
    <property type="entry name" value="PENICILLIN-SENSITIVE CARBOXYPEPTIDASE A"/>
    <property type="match status" value="1"/>
</dbReference>
<sequence length="464" mass="49328">MKRLLLLLAVLAAPLYAAAPAGFNNDEIALWAAPVEGAGVFDAHRADEAVNPASTMKLLTSWAALSRLGPNFRWQTEFKTTAPLQDGVLQGDLYWQASGDPRLDSARLTEMLRQLRLRGVRDIAGKLVLDQSAWQGLGTADGFGGDADRVFTVAPHTHQLNLKVAWLRYYFENGQPQVVLDPPLPGISIDNRLQAGSGSSCGDVRRYAAITQQGGDRLRVSGSLPPGCDGAANFVNLLDSNEFAQQAFAALWQQLGGSGPRGMRIASTPAQARSLLRLPSADTLAGVLVDVNKYSNNTMARSVLLTLGAQYPASGNTFADGERVLRGLLAERGLPQQPLLLENGAGLSRRERVSAHLLGEVLRDALRGPYGPELAASLPLAGEDGTLKKRLGEIGGNLRLKTGSLDKVRALAGYWQAPSGQRLVIVAIVNSARAEQLTPQLDAAVAAVVARYQARLAASPAGGL</sequence>
<feature type="signal peptide" evidence="3">
    <location>
        <begin position="1"/>
        <end position="17"/>
    </location>
</feature>
<reference evidence="5" key="1">
    <citation type="journal article" date="2019" name="Int. J. Syst. Evol. Microbiol.">
        <title>The Global Catalogue of Microorganisms (GCM) 10K type strain sequencing project: providing services to taxonomists for standard genome sequencing and annotation.</title>
        <authorList>
            <consortium name="The Broad Institute Genomics Platform"/>
            <consortium name="The Broad Institute Genome Sequencing Center for Infectious Disease"/>
            <person name="Wu L."/>
            <person name="Ma J."/>
        </authorList>
    </citation>
    <scope>NUCLEOTIDE SEQUENCE [LARGE SCALE GENOMIC DNA]</scope>
    <source>
        <strain evidence="5">KCTC 42195</strain>
    </source>
</reference>
<keyword evidence="4" id="KW-0121">Carboxypeptidase</keyword>
<keyword evidence="3" id="KW-0732">Signal</keyword>
<dbReference type="RefSeq" id="WP_390278602.1">
    <property type="nucleotide sequence ID" value="NZ_JBHRYH010000018.1"/>
</dbReference>
<keyword evidence="5" id="KW-1185">Reference proteome</keyword>
<comment type="similarity">
    <text evidence="1">Belongs to the peptidase S13 family.</text>
</comment>
<dbReference type="NCBIfam" id="TIGR00666">
    <property type="entry name" value="PBP4"/>
    <property type="match status" value="1"/>
</dbReference>
<keyword evidence="2 4" id="KW-0378">Hydrolase</keyword>
<feature type="chain" id="PRO_5045730668" evidence="3">
    <location>
        <begin position="18"/>
        <end position="464"/>
    </location>
</feature>
<dbReference type="EC" id="3.4.16.4" evidence="4"/>